<gene>
    <name evidence="1" type="ORF">MGYG_08191</name>
</gene>
<accession>E4V5A3</accession>
<proteinExistence type="predicted"/>
<reference evidence="2" key="1">
    <citation type="journal article" date="2012" name="MBio">
        <title>Comparative genome analysis of Trichophyton rubrum and related dermatophytes reveals candidate genes involved in infection.</title>
        <authorList>
            <person name="Martinez D.A."/>
            <person name="Oliver B.G."/>
            <person name="Graeser Y."/>
            <person name="Goldberg J.M."/>
            <person name="Li W."/>
            <person name="Martinez-Rossi N.M."/>
            <person name="Monod M."/>
            <person name="Shelest E."/>
            <person name="Barton R.C."/>
            <person name="Birch E."/>
            <person name="Brakhage A.A."/>
            <person name="Chen Z."/>
            <person name="Gurr S.J."/>
            <person name="Heiman D."/>
            <person name="Heitman J."/>
            <person name="Kosti I."/>
            <person name="Rossi A."/>
            <person name="Saif S."/>
            <person name="Samalova M."/>
            <person name="Saunders C.W."/>
            <person name="Shea T."/>
            <person name="Summerbell R.C."/>
            <person name="Xu J."/>
            <person name="Young S."/>
            <person name="Zeng Q."/>
            <person name="Birren B.W."/>
            <person name="Cuomo C.A."/>
            <person name="White T.C."/>
        </authorList>
    </citation>
    <scope>NUCLEOTIDE SEQUENCE [LARGE SCALE GENOMIC DNA]</scope>
    <source>
        <strain evidence="2">ATCC MYA-4604 / CBS 118893</strain>
    </source>
</reference>
<dbReference type="InParanoid" id="E4V5A3"/>
<sequence>MHAFAEGRAIGTGKGGARGAIVKVAVHSLAIRSVGMHRSGTTISDTLEACCLERALDSRPLSAMYLLYSMLVRIEQ</sequence>
<dbReference type="Proteomes" id="UP000002669">
    <property type="component" value="Unassembled WGS sequence"/>
</dbReference>
<dbReference type="EMBL" id="DS989829">
    <property type="protein sequence ID" value="EFR05177.1"/>
    <property type="molecule type" value="Genomic_DNA"/>
</dbReference>
<evidence type="ECO:0000313" key="1">
    <source>
        <dbReference type="EMBL" id="EFR05177.1"/>
    </source>
</evidence>
<name>E4V5A3_ARTGP</name>
<dbReference type="RefSeq" id="XP_003170012.1">
    <property type="nucleotide sequence ID" value="XM_003169964.1"/>
</dbReference>
<dbReference type="HOGENOM" id="CLU_2654029_0_0_1"/>
<dbReference type="GeneID" id="10025247"/>
<protein>
    <submittedName>
        <fullName evidence="1">Uncharacterized protein</fullName>
    </submittedName>
</protein>
<dbReference type="AlphaFoldDB" id="E4V5A3"/>
<keyword evidence="2" id="KW-1185">Reference proteome</keyword>
<evidence type="ECO:0000313" key="2">
    <source>
        <dbReference type="Proteomes" id="UP000002669"/>
    </source>
</evidence>
<dbReference type="VEuPathDB" id="FungiDB:MGYG_08191"/>
<organism evidence="2">
    <name type="scientific">Arthroderma gypseum (strain ATCC MYA-4604 / CBS 118893)</name>
    <name type="common">Microsporum gypseum</name>
    <dbReference type="NCBI Taxonomy" id="535722"/>
    <lineage>
        <taxon>Eukaryota</taxon>
        <taxon>Fungi</taxon>
        <taxon>Dikarya</taxon>
        <taxon>Ascomycota</taxon>
        <taxon>Pezizomycotina</taxon>
        <taxon>Eurotiomycetes</taxon>
        <taxon>Eurotiomycetidae</taxon>
        <taxon>Onygenales</taxon>
        <taxon>Arthrodermataceae</taxon>
        <taxon>Nannizzia</taxon>
    </lineage>
</organism>